<dbReference type="InterPro" id="IPR001932">
    <property type="entry name" value="PPM-type_phosphatase-like_dom"/>
</dbReference>
<evidence type="ECO:0000313" key="2">
    <source>
        <dbReference type="EMBL" id="SHO52815.1"/>
    </source>
</evidence>
<gene>
    <name evidence="2" type="ORF">SAMN02745217_03814</name>
</gene>
<sequence>MNYLVSASTDVGIKKTTNQDSLTVKTIETDNGYFAFAVMCDGMGGLQKGELASATVVKAFTDWLYMNRNRIFRENMEDSIIRNEWEQLVKEQNRKIMDYGRRNGVSLGTTATVMLLTEYRYYILNVGDSRAYEITEEIRQLTEDQTVVAREVRFGRMTEEEARQDLRRNVLLQCIGASGDVYPDMFFGETKKDAVYMLCSDGFRHQITAEEIRSMLNPSVLLDTGSMKRSEEYLIDLNKRRMETDNISIVTIRTF</sequence>
<dbReference type="InterPro" id="IPR015655">
    <property type="entry name" value="PP2C"/>
</dbReference>
<dbReference type="InterPro" id="IPR036457">
    <property type="entry name" value="PPM-type-like_dom_sf"/>
</dbReference>
<dbReference type="CDD" id="cd00143">
    <property type="entry name" value="PP2Cc"/>
    <property type="match status" value="1"/>
</dbReference>
<protein>
    <submittedName>
        <fullName evidence="2">Serine/threonine protein phosphatase PrpC</fullName>
    </submittedName>
</protein>
<proteinExistence type="predicted"/>
<dbReference type="GO" id="GO:0004722">
    <property type="term" value="F:protein serine/threonine phosphatase activity"/>
    <property type="evidence" value="ECO:0007669"/>
    <property type="project" value="InterPro"/>
</dbReference>
<dbReference type="SMART" id="SM00332">
    <property type="entry name" value="PP2Cc"/>
    <property type="match status" value="1"/>
</dbReference>
<dbReference type="PROSITE" id="PS51746">
    <property type="entry name" value="PPM_2"/>
    <property type="match status" value="1"/>
</dbReference>
<dbReference type="Proteomes" id="UP000184612">
    <property type="component" value="Unassembled WGS sequence"/>
</dbReference>
<dbReference type="STRING" id="1121345.SAMN02745217_03814"/>
<evidence type="ECO:0000259" key="1">
    <source>
        <dbReference type="PROSITE" id="PS51746"/>
    </source>
</evidence>
<name>A0A1M7YJM0_9FIRM</name>
<dbReference type="SMART" id="SM00331">
    <property type="entry name" value="PP2C_SIG"/>
    <property type="match status" value="1"/>
</dbReference>
<accession>A0A1M7YJM0</accession>
<keyword evidence="3" id="KW-1185">Reference proteome</keyword>
<dbReference type="Gene3D" id="3.60.40.10">
    <property type="entry name" value="PPM-type phosphatase domain"/>
    <property type="match status" value="1"/>
</dbReference>
<dbReference type="SUPFAM" id="SSF81606">
    <property type="entry name" value="PP2C-like"/>
    <property type="match status" value="1"/>
</dbReference>
<organism evidence="2 3">
    <name type="scientific">Anaerocolumna xylanovorans DSM 12503</name>
    <dbReference type="NCBI Taxonomy" id="1121345"/>
    <lineage>
        <taxon>Bacteria</taxon>
        <taxon>Bacillati</taxon>
        <taxon>Bacillota</taxon>
        <taxon>Clostridia</taxon>
        <taxon>Lachnospirales</taxon>
        <taxon>Lachnospiraceae</taxon>
        <taxon>Anaerocolumna</taxon>
    </lineage>
</organism>
<evidence type="ECO:0000313" key="3">
    <source>
        <dbReference type="Proteomes" id="UP000184612"/>
    </source>
</evidence>
<dbReference type="EMBL" id="FRFD01000012">
    <property type="protein sequence ID" value="SHO52815.1"/>
    <property type="molecule type" value="Genomic_DNA"/>
</dbReference>
<dbReference type="PANTHER" id="PTHR47992">
    <property type="entry name" value="PROTEIN PHOSPHATASE"/>
    <property type="match status" value="1"/>
</dbReference>
<feature type="domain" description="PPM-type phosphatase" evidence="1">
    <location>
        <begin position="4"/>
        <end position="254"/>
    </location>
</feature>
<dbReference type="OrthoDB" id="9801841at2"/>
<dbReference type="Pfam" id="PF13672">
    <property type="entry name" value="PP2C_2"/>
    <property type="match status" value="1"/>
</dbReference>
<dbReference type="AlphaFoldDB" id="A0A1M7YJM0"/>
<reference evidence="2 3" key="1">
    <citation type="submission" date="2016-12" db="EMBL/GenBank/DDBJ databases">
        <authorList>
            <person name="Song W.-J."/>
            <person name="Kurnit D.M."/>
        </authorList>
    </citation>
    <scope>NUCLEOTIDE SEQUENCE [LARGE SCALE GENOMIC DNA]</scope>
    <source>
        <strain evidence="2 3">DSM 12503</strain>
    </source>
</reference>